<feature type="modified residue" description="Phosphohistidine" evidence="1">
    <location>
        <position position="172"/>
    </location>
</feature>
<dbReference type="STRING" id="83449.BON30_07375"/>
<feature type="domain" description="HPt" evidence="4">
    <location>
        <begin position="131"/>
        <end position="227"/>
    </location>
</feature>
<dbReference type="RefSeq" id="WP_071897195.1">
    <property type="nucleotide sequence ID" value="NZ_MPIN01000002.1"/>
</dbReference>
<proteinExistence type="predicted"/>
<dbReference type="Proteomes" id="UP000182229">
    <property type="component" value="Unassembled WGS sequence"/>
</dbReference>
<evidence type="ECO:0000256" key="2">
    <source>
        <dbReference type="PROSITE-ProRule" id="PRU00169"/>
    </source>
</evidence>
<dbReference type="EMBL" id="MPIN01000002">
    <property type="protein sequence ID" value="OJH40754.1"/>
    <property type="molecule type" value="Genomic_DNA"/>
</dbReference>
<dbReference type="Gene3D" id="3.40.50.2300">
    <property type="match status" value="1"/>
</dbReference>
<dbReference type="InterPro" id="IPR001789">
    <property type="entry name" value="Sig_transdc_resp-reg_receiver"/>
</dbReference>
<dbReference type="Gene3D" id="1.20.120.160">
    <property type="entry name" value="HPT domain"/>
    <property type="match status" value="1"/>
</dbReference>
<keyword evidence="2" id="KW-0597">Phosphoprotein</keyword>
<evidence type="ECO:0000313" key="6">
    <source>
        <dbReference type="Proteomes" id="UP000182229"/>
    </source>
</evidence>
<accession>A0A1L9BER8</accession>
<dbReference type="SUPFAM" id="SSF52172">
    <property type="entry name" value="CheY-like"/>
    <property type="match status" value="1"/>
</dbReference>
<sequence length="227" mass="24724">MIRRRLLFLEDGGTPPSPVAAYLSERGYQVETAFGVAEARAALSLERVDAVIVDRLPPGMSDTALIQELRRVDPHLPVLFASSFPTELRGHAPPPQELVDWVEKAVMPRPPPPPTRSLMDKAEDAEMADTLAALKAEYLTHLGDKVRELADAVQRARTSQSPDLEEASSFAHRLFGTAGSYGYHAVSTAAGRVEFLLESARKQGTAPDWNAVQESLRELTRLAGGEG</sequence>
<evidence type="ECO:0000259" key="4">
    <source>
        <dbReference type="PROSITE" id="PS50894"/>
    </source>
</evidence>
<reference evidence="5 6" key="2">
    <citation type="submission" date="2016-12" db="EMBL/GenBank/DDBJ databases">
        <title>Draft Genome Sequence of Cystobacter ferrugineus Strain Cbfe23.</title>
        <authorList>
            <person name="Akbar S."/>
            <person name="Dowd S.E."/>
            <person name="Stevens D.C."/>
        </authorList>
    </citation>
    <scope>NUCLEOTIDE SEQUENCE [LARGE SCALE GENOMIC DNA]</scope>
    <source>
        <strain evidence="5 6">Cbfe23</strain>
    </source>
</reference>
<protein>
    <recommendedName>
        <fullName evidence="7">Response regulatory domain-containing protein</fullName>
    </recommendedName>
</protein>
<gene>
    <name evidence="5" type="ORF">BON30_07375</name>
</gene>
<dbReference type="GO" id="GO:0000160">
    <property type="term" value="P:phosphorelay signal transduction system"/>
    <property type="evidence" value="ECO:0007669"/>
    <property type="project" value="InterPro"/>
</dbReference>
<evidence type="ECO:0008006" key="7">
    <source>
        <dbReference type="Google" id="ProtNLM"/>
    </source>
</evidence>
<dbReference type="Pfam" id="PF01627">
    <property type="entry name" value="Hpt"/>
    <property type="match status" value="1"/>
</dbReference>
<feature type="domain" description="Response regulatory" evidence="3">
    <location>
        <begin position="5"/>
        <end position="157"/>
    </location>
</feature>
<evidence type="ECO:0000256" key="1">
    <source>
        <dbReference type="PROSITE-ProRule" id="PRU00110"/>
    </source>
</evidence>
<reference evidence="6" key="1">
    <citation type="submission" date="2016-11" db="EMBL/GenBank/DDBJ databases">
        <authorList>
            <person name="Shukria A."/>
            <person name="Stevens D.C."/>
        </authorList>
    </citation>
    <scope>NUCLEOTIDE SEQUENCE [LARGE SCALE GENOMIC DNA]</scope>
    <source>
        <strain evidence="6">Cbfe23</strain>
    </source>
</reference>
<feature type="modified residue" description="4-aspartylphosphate" evidence="2">
    <location>
        <position position="54"/>
    </location>
</feature>
<dbReference type="GO" id="GO:0004672">
    <property type="term" value="F:protein kinase activity"/>
    <property type="evidence" value="ECO:0007669"/>
    <property type="project" value="UniProtKB-ARBA"/>
</dbReference>
<dbReference type="PROSITE" id="PS50894">
    <property type="entry name" value="HPT"/>
    <property type="match status" value="1"/>
</dbReference>
<dbReference type="PROSITE" id="PS50110">
    <property type="entry name" value="RESPONSE_REGULATORY"/>
    <property type="match status" value="1"/>
</dbReference>
<keyword evidence="6" id="KW-1185">Reference proteome</keyword>
<organism evidence="5 6">
    <name type="scientific">Cystobacter ferrugineus</name>
    <dbReference type="NCBI Taxonomy" id="83449"/>
    <lineage>
        <taxon>Bacteria</taxon>
        <taxon>Pseudomonadati</taxon>
        <taxon>Myxococcota</taxon>
        <taxon>Myxococcia</taxon>
        <taxon>Myxococcales</taxon>
        <taxon>Cystobacterineae</taxon>
        <taxon>Archangiaceae</taxon>
        <taxon>Cystobacter</taxon>
    </lineage>
</organism>
<dbReference type="InterPro" id="IPR008207">
    <property type="entry name" value="Sig_transdc_His_kin_Hpt_dom"/>
</dbReference>
<evidence type="ECO:0000259" key="3">
    <source>
        <dbReference type="PROSITE" id="PS50110"/>
    </source>
</evidence>
<dbReference type="CDD" id="cd00156">
    <property type="entry name" value="REC"/>
    <property type="match status" value="1"/>
</dbReference>
<evidence type="ECO:0000313" key="5">
    <source>
        <dbReference type="EMBL" id="OJH40754.1"/>
    </source>
</evidence>
<dbReference type="InterPro" id="IPR036641">
    <property type="entry name" value="HPT_dom_sf"/>
</dbReference>
<name>A0A1L9BER8_9BACT</name>
<dbReference type="AlphaFoldDB" id="A0A1L9BER8"/>
<dbReference type="OrthoDB" id="9778432at2"/>
<dbReference type="InterPro" id="IPR011006">
    <property type="entry name" value="CheY-like_superfamily"/>
</dbReference>
<dbReference type="SUPFAM" id="SSF47226">
    <property type="entry name" value="Histidine-containing phosphotransfer domain, HPT domain"/>
    <property type="match status" value="1"/>
</dbReference>
<comment type="caution">
    <text evidence="5">The sequence shown here is derived from an EMBL/GenBank/DDBJ whole genome shotgun (WGS) entry which is preliminary data.</text>
</comment>